<comment type="caution">
    <text evidence="2">The sequence shown here is derived from an EMBL/GenBank/DDBJ whole genome shotgun (WGS) entry which is preliminary data.</text>
</comment>
<keyword evidence="3" id="KW-1185">Reference proteome</keyword>
<evidence type="ECO:0000256" key="1">
    <source>
        <dbReference type="SAM" id="MobiDB-lite"/>
    </source>
</evidence>
<accession>A0AA38I5J0</accession>
<name>A0AA38I5J0_9CUCU</name>
<dbReference type="Proteomes" id="UP001168821">
    <property type="component" value="Unassembled WGS sequence"/>
</dbReference>
<protein>
    <submittedName>
        <fullName evidence="2">Uncharacterized protein</fullName>
    </submittedName>
</protein>
<feature type="region of interest" description="Disordered" evidence="1">
    <location>
        <begin position="68"/>
        <end position="94"/>
    </location>
</feature>
<dbReference type="EMBL" id="JALNTZ010000006">
    <property type="protein sequence ID" value="KAJ3647354.1"/>
    <property type="molecule type" value="Genomic_DNA"/>
</dbReference>
<proteinExistence type="predicted"/>
<dbReference type="AlphaFoldDB" id="A0AA38I5J0"/>
<gene>
    <name evidence="2" type="ORF">Zmor_019238</name>
</gene>
<organism evidence="2 3">
    <name type="scientific">Zophobas morio</name>
    <dbReference type="NCBI Taxonomy" id="2755281"/>
    <lineage>
        <taxon>Eukaryota</taxon>
        <taxon>Metazoa</taxon>
        <taxon>Ecdysozoa</taxon>
        <taxon>Arthropoda</taxon>
        <taxon>Hexapoda</taxon>
        <taxon>Insecta</taxon>
        <taxon>Pterygota</taxon>
        <taxon>Neoptera</taxon>
        <taxon>Endopterygota</taxon>
        <taxon>Coleoptera</taxon>
        <taxon>Polyphaga</taxon>
        <taxon>Cucujiformia</taxon>
        <taxon>Tenebrionidae</taxon>
        <taxon>Zophobas</taxon>
    </lineage>
</organism>
<evidence type="ECO:0000313" key="3">
    <source>
        <dbReference type="Proteomes" id="UP001168821"/>
    </source>
</evidence>
<sequence>MKTSKKEPILAFNDRLQLVVGKVSVKSAPVTYPTFSVLTSAVRDRELVSVAAECCDGRIQTYVAGAEEEEAHEGTGTAPAPGAVLENPGNPEKSALGGSGDSWILAILLRLGKFRQFGACSLSIRIKDKPPVITETRREISTFLRFIASLVIWCHSF</sequence>
<evidence type="ECO:0000313" key="2">
    <source>
        <dbReference type="EMBL" id="KAJ3647354.1"/>
    </source>
</evidence>
<reference evidence="2" key="1">
    <citation type="journal article" date="2023" name="G3 (Bethesda)">
        <title>Whole genome assemblies of Zophobas morio and Tenebrio molitor.</title>
        <authorList>
            <person name="Kaur S."/>
            <person name="Stinson S.A."/>
            <person name="diCenzo G.C."/>
        </authorList>
    </citation>
    <scope>NUCLEOTIDE SEQUENCE</scope>
    <source>
        <strain evidence="2">QUZm001</strain>
    </source>
</reference>